<dbReference type="PROSITE" id="PS51257">
    <property type="entry name" value="PROKAR_LIPOPROTEIN"/>
    <property type="match status" value="1"/>
</dbReference>
<dbReference type="eggNOG" id="COG5549">
    <property type="taxonomic scope" value="Bacteria"/>
</dbReference>
<dbReference type="Proteomes" id="UP000011131">
    <property type="component" value="Chromosome"/>
</dbReference>
<dbReference type="SUPFAM" id="SSF55486">
    <property type="entry name" value="Metalloproteases ('zincins'), catalytic domain"/>
    <property type="match status" value="1"/>
</dbReference>
<organism evidence="2 3">
    <name type="scientific">Myxococcus stipitatus (strain DSM 14675 / JCM 12634 / Mx s8)</name>
    <dbReference type="NCBI Taxonomy" id="1278073"/>
    <lineage>
        <taxon>Bacteria</taxon>
        <taxon>Pseudomonadati</taxon>
        <taxon>Myxococcota</taxon>
        <taxon>Myxococcia</taxon>
        <taxon>Myxococcales</taxon>
        <taxon>Cystobacterineae</taxon>
        <taxon>Myxococcaceae</taxon>
        <taxon>Myxococcus</taxon>
    </lineage>
</organism>
<reference evidence="2 3" key="1">
    <citation type="journal article" date="2013" name="Genome Announc.">
        <title>Complete genome sequence of Myxococcus stipitatus strain DSM 14675, a fruiting myxobacterium.</title>
        <authorList>
            <person name="Huntley S."/>
            <person name="Kneip S."/>
            <person name="Treuner-Lange A."/>
            <person name="Sogaard-Andersen L."/>
        </authorList>
    </citation>
    <scope>NUCLEOTIDE SEQUENCE [LARGE SCALE GENOMIC DNA]</scope>
    <source>
        <strain evidence="3">DSM 14675 / JCM 12634 / Mx s8</strain>
    </source>
</reference>
<keyword evidence="2" id="KW-0645">Protease</keyword>
<evidence type="ECO:0000313" key="2">
    <source>
        <dbReference type="EMBL" id="AGC42915.1"/>
    </source>
</evidence>
<dbReference type="InterPro" id="IPR024079">
    <property type="entry name" value="MetalloPept_cat_dom_sf"/>
</dbReference>
<evidence type="ECO:0000313" key="3">
    <source>
        <dbReference type="Proteomes" id="UP000011131"/>
    </source>
</evidence>
<dbReference type="GO" id="GO:0008237">
    <property type="term" value="F:metallopeptidase activity"/>
    <property type="evidence" value="ECO:0007669"/>
    <property type="project" value="InterPro"/>
</dbReference>
<dbReference type="PATRIC" id="fig|1278073.3.peg.1626"/>
<dbReference type="Pfam" id="PF12388">
    <property type="entry name" value="Peptidase_M57"/>
    <property type="match status" value="1"/>
</dbReference>
<dbReference type="InterPro" id="IPR024653">
    <property type="entry name" value="Peptidase_M10/M27/M57"/>
</dbReference>
<proteinExistence type="predicted"/>
<name>L7U519_MYXSD</name>
<dbReference type="GO" id="GO:0006508">
    <property type="term" value="P:proteolysis"/>
    <property type="evidence" value="ECO:0007669"/>
    <property type="project" value="UniProtKB-KW"/>
</dbReference>
<dbReference type="AlphaFoldDB" id="L7U519"/>
<dbReference type="KEGG" id="msd:MYSTI_01582"/>
<keyword evidence="2" id="KW-0378">Hydrolase</keyword>
<dbReference type="eggNOG" id="COG2730">
    <property type="taxonomic scope" value="Bacteria"/>
</dbReference>
<protein>
    <submittedName>
        <fullName evidence="2">Protease B</fullName>
    </submittedName>
</protein>
<dbReference type="STRING" id="1278073.MYSTI_01582"/>
<feature type="chain" id="PRO_5003984010" evidence="1">
    <location>
        <begin position="20"/>
        <end position="445"/>
    </location>
</feature>
<keyword evidence="1" id="KW-0732">Signal</keyword>
<dbReference type="HOGENOM" id="CLU_615121_0_0_7"/>
<feature type="signal peptide" evidence="1">
    <location>
        <begin position="1"/>
        <end position="19"/>
    </location>
</feature>
<evidence type="ECO:0000256" key="1">
    <source>
        <dbReference type="SAM" id="SignalP"/>
    </source>
</evidence>
<accession>L7U519</accession>
<dbReference type="Gene3D" id="3.40.390.10">
    <property type="entry name" value="Collagenase (Catalytic Domain)"/>
    <property type="match status" value="1"/>
</dbReference>
<sequence>MCFCSTKGVSMFRKSLVLAVGCSALMFGCGEQPDETREIVDNLVEAGFPSDDIMVVEGKVYVGRDAEVSLAASREMLAREATTEEQYRTTNLVSSAVTKICINGSTFTGNFSTALDLAIQNYDEMPLAFDMARTPSTGCSFTINAVIQPGVVGGSAGFPSGGLPYHTINIGGGLSSYSVDVIEHVITHEMGHTIGFRHTDYYNRSISCGSGGNEGDAGVGAIHIPGTPTTATVGASLMNSCFRTVETGEFASADRTALTYLYPSRDFAVLNFEFADARRTSATGDWAPGEYKAECASGEPVTGVSLNPSSRNTRVALCRTGGDPRYPHDGCYARNFSTVDNRGTSATGDWDPGYYKGECGPNEFVAGVAQSTGHAITAVLCCPGSVTHTSCSALVFDGQDSRESSTTGDWDADNWKGECGPGRYAAGLSRSTSGGAPHALLCCSP</sequence>
<keyword evidence="3" id="KW-1185">Reference proteome</keyword>
<gene>
    <name evidence="2" type="ordered locus">MYSTI_01582</name>
</gene>
<dbReference type="EMBL" id="CP004025">
    <property type="protein sequence ID" value="AGC42915.1"/>
    <property type="molecule type" value="Genomic_DNA"/>
</dbReference>